<dbReference type="GeneID" id="40927462"/>
<dbReference type="Gene3D" id="1.10.3290.10">
    <property type="entry name" value="Fido-like domain"/>
    <property type="match status" value="1"/>
</dbReference>
<comment type="catalytic activity">
    <reaction evidence="6">
        <text>L-threonyl-[protein] + ATP = 3-O-(5'-adenylyl)-L-threonyl-[protein] + diphosphate</text>
        <dbReference type="Rhea" id="RHEA:54292"/>
        <dbReference type="Rhea" id="RHEA-COMP:11060"/>
        <dbReference type="Rhea" id="RHEA-COMP:13847"/>
        <dbReference type="ChEBI" id="CHEBI:30013"/>
        <dbReference type="ChEBI" id="CHEBI:30616"/>
        <dbReference type="ChEBI" id="CHEBI:33019"/>
        <dbReference type="ChEBI" id="CHEBI:138113"/>
        <dbReference type="EC" id="2.7.7.108"/>
    </reaction>
</comment>
<feature type="domain" description="Fido" evidence="8">
    <location>
        <begin position="48"/>
        <end position="188"/>
    </location>
</feature>
<reference evidence="9 10" key="1">
    <citation type="journal article" date="2010" name="PLoS Genet.">
        <title>Analysis of the Legionella longbeachae genome and transcriptome uncovers unique strategies to cause Legionnaires' disease.</title>
        <authorList>
            <person name="Cazalet C."/>
            <person name="Gomez-Valero L."/>
            <person name="Rusniok C."/>
            <person name="Lomma M."/>
            <person name="Dervins-Ravault D."/>
            <person name="Newton H."/>
            <person name="Sansom F."/>
            <person name="Jarraud S."/>
            <person name="Zidane N."/>
            <person name="Ma L."/>
            <person name="Bouchier C."/>
            <person name="Etienne J."/>
            <person name="Hartland E."/>
            <person name="Buchrieser C."/>
        </authorList>
    </citation>
    <scope>NUCLEOTIDE SEQUENCE [LARGE SCALE GENOMIC DNA]</scope>
    <source>
        <strain evidence="9 10">NSW150</strain>
    </source>
</reference>
<dbReference type="Proteomes" id="UP000001060">
    <property type="component" value="Chromosome"/>
</dbReference>
<evidence type="ECO:0000256" key="6">
    <source>
        <dbReference type="ARBA" id="ARBA00047939"/>
    </source>
</evidence>
<dbReference type="InterPro" id="IPR003812">
    <property type="entry name" value="Fido"/>
</dbReference>
<dbReference type="AlphaFoldDB" id="D3HMP6"/>
<keyword evidence="10" id="KW-1185">Reference proteome</keyword>
<dbReference type="EMBL" id="FN650140">
    <property type="protein sequence ID" value="CBJ13742.1"/>
    <property type="molecule type" value="Genomic_DNA"/>
</dbReference>
<accession>D3HMP6</accession>
<dbReference type="KEGG" id="llo:LLO_3282"/>
<dbReference type="eggNOG" id="COG2184">
    <property type="taxonomic scope" value="Bacteria"/>
</dbReference>
<dbReference type="RefSeq" id="WP_003634204.1">
    <property type="nucleotide sequence ID" value="NC_013861.1"/>
</dbReference>
<gene>
    <name evidence="9" type="ordered locus">LLO_3282</name>
</gene>
<dbReference type="PANTHER" id="PTHR39560:SF1">
    <property type="entry name" value="PROTEIN ADENYLYLTRANSFERASE FIC-RELATED"/>
    <property type="match status" value="1"/>
</dbReference>
<keyword evidence="4" id="KW-0067">ATP-binding</keyword>
<evidence type="ECO:0000256" key="1">
    <source>
        <dbReference type="ARBA" id="ARBA00022679"/>
    </source>
</evidence>
<sequence>MFLFFEKIGINYPGTKDNEHNLESEYLKNQIDKIGIFFLHELIASLPHDTEIIKNVHKLLFSNSYKKAGEFRNEDASINLSHFSIPIRINDELCNYIKTFYKHEHLKTSTKKLLAKQCAVQFNLFNMIHPFYYGNGIINRLFINNYLLIHNYHSDWDLIEQKEYDESCNLAFHGDLNNLEKMVNKLIVPLSQRLVS</sequence>
<keyword evidence="1" id="KW-0808">Transferase</keyword>
<keyword evidence="2" id="KW-0548">Nucleotidyltransferase</keyword>
<proteinExistence type="predicted"/>
<keyword evidence="3" id="KW-0547">Nucleotide-binding</keyword>
<evidence type="ECO:0000256" key="7">
    <source>
        <dbReference type="ARBA" id="ARBA00048696"/>
    </source>
</evidence>
<evidence type="ECO:0000313" key="9">
    <source>
        <dbReference type="EMBL" id="CBJ13742.1"/>
    </source>
</evidence>
<dbReference type="GO" id="GO:0070733">
    <property type="term" value="F:AMPylase activity"/>
    <property type="evidence" value="ECO:0007669"/>
    <property type="project" value="UniProtKB-EC"/>
</dbReference>
<name>D3HMP6_LEGLN</name>
<dbReference type="OrthoDB" id="9807853at2"/>
<evidence type="ECO:0000256" key="4">
    <source>
        <dbReference type="ARBA" id="ARBA00022840"/>
    </source>
</evidence>
<dbReference type="SUPFAM" id="SSF140931">
    <property type="entry name" value="Fic-like"/>
    <property type="match status" value="1"/>
</dbReference>
<dbReference type="GO" id="GO:0051302">
    <property type="term" value="P:regulation of cell division"/>
    <property type="evidence" value="ECO:0007669"/>
    <property type="project" value="TreeGrafter"/>
</dbReference>
<evidence type="ECO:0000259" key="8">
    <source>
        <dbReference type="PROSITE" id="PS51459"/>
    </source>
</evidence>
<comment type="catalytic activity">
    <reaction evidence="7">
        <text>L-tyrosyl-[protein] + ATP = O-(5'-adenylyl)-L-tyrosyl-[protein] + diphosphate</text>
        <dbReference type="Rhea" id="RHEA:54288"/>
        <dbReference type="Rhea" id="RHEA-COMP:10136"/>
        <dbReference type="Rhea" id="RHEA-COMP:13846"/>
        <dbReference type="ChEBI" id="CHEBI:30616"/>
        <dbReference type="ChEBI" id="CHEBI:33019"/>
        <dbReference type="ChEBI" id="CHEBI:46858"/>
        <dbReference type="ChEBI" id="CHEBI:83624"/>
        <dbReference type="EC" id="2.7.7.108"/>
    </reaction>
</comment>
<dbReference type="EC" id="2.7.7.108" evidence="5"/>
<dbReference type="HOGENOM" id="CLU_1388717_0_0_6"/>
<organism evidence="9 10">
    <name type="scientific">Legionella longbeachae serogroup 1 (strain NSW150)</name>
    <dbReference type="NCBI Taxonomy" id="661367"/>
    <lineage>
        <taxon>Bacteria</taxon>
        <taxon>Pseudomonadati</taxon>
        <taxon>Pseudomonadota</taxon>
        <taxon>Gammaproteobacteria</taxon>
        <taxon>Legionellales</taxon>
        <taxon>Legionellaceae</taxon>
        <taxon>Legionella</taxon>
    </lineage>
</organism>
<dbReference type="GO" id="GO:0005524">
    <property type="term" value="F:ATP binding"/>
    <property type="evidence" value="ECO:0007669"/>
    <property type="project" value="UniProtKB-KW"/>
</dbReference>
<dbReference type="InterPro" id="IPR036597">
    <property type="entry name" value="Fido-like_dom_sf"/>
</dbReference>
<dbReference type="PROSITE" id="PS51459">
    <property type="entry name" value="FIDO"/>
    <property type="match status" value="1"/>
</dbReference>
<protein>
    <recommendedName>
        <fullName evidence="5">protein adenylyltransferase</fullName>
        <ecNumber evidence="5">2.7.7.108</ecNumber>
    </recommendedName>
</protein>
<evidence type="ECO:0000313" key="10">
    <source>
        <dbReference type="Proteomes" id="UP000001060"/>
    </source>
</evidence>
<evidence type="ECO:0000256" key="2">
    <source>
        <dbReference type="ARBA" id="ARBA00022695"/>
    </source>
</evidence>
<evidence type="ECO:0000256" key="3">
    <source>
        <dbReference type="ARBA" id="ARBA00022741"/>
    </source>
</evidence>
<dbReference type="Pfam" id="PF02661">
    <property type="entry name" value="Fic"/>
    <property type="match status" value="1"/>
</dbReference>
<dbReference type="PANTHER" id="PTHR39560">
    <property type="entry name" value="PROTEIN ADENYLYLTRANSFERASE FIC-RELATED"/>
    <property type="match status" value="1"/>
</dbReference>
<evidence type="ECO:0000256" key="5">
    <source>
        <dbReference type="ARBA" id="ARBA00034531"/>
    </source>
</evidence>